<dbReference type="KEGG" id="lgi:LOTGIDRAFT_155850"/>
<proteinExistence type="predicted"/>
<evidence type="ECO:0000256" key="1">
    <source>
        <dbReference type="SAM" id="MobiDB-lite"/>
    </source>
</evidence>
<reference evidence="2 3" key="1">
    <citation type="journal article" date="2013" name="Nature">
        <title>Insights into bilaterian evolution from three spiralian genomes.</title>
        <authorList>
            <person name="Simakov O."/>
            <person name="Marletaz F."/>
            <person name="Cho S.J."/>
            <person name="Edsinger-Gonzales E."/>
            <person name="Havlak P."/>
            <person name="Hellsten U."/>
            <person name="Kuo D.H."/>
            <person name="Larsson T."/>
            <person name="Lv J."/>
            <person name="Arendt D."/>
            <person name="Savage R."/>
            <person name="Osoegawa K."/>
            <person name="de Jong P."/>
            <person name="Grimwood J."/>
            <person name="Chapman J.A."/>
            <person name="Shapiro H."/>
            <person name="Aerts A."/>
            <person name="Otillar R.P."/>
            <person name="Terry A.Y."/>
            <person name="Boore J.L."/>
            <person name="Grigoriev I.V."/>
            <person name="Lindberg D.R."/>
            <person name="Seaver E.C."/>
            <person name="Weisblat D.A."/>
            <person name="Putnam N.H."/>
            <person name="Rokhsar D.S."/>
        </authorList>
    </citation>
    <scope>NUCLEOTIDE SEQUENCE [LARGE SCALE GENOMIC DNA]</scope>
</reference>
<dbReference type="CTD" id="20236853"/>
<evidence type="ECO:0000313" key="2">
    <source>
        <dbReference type="EMBL" id="ESO82818.1"/>
    </source>
</evidence>
<dbReference type="EMBL" id="KB203854">
    <property type="protein sequence ID" value="ESO82818.1"/>
    <property type="molecule type" value="Genomic_DNA"/>
</dbReference>
<sequence length="142" mass="15799">MSGGFLMEAKERLRLDSARTILNLLNEIESPEESESDMEVLPETNQVISNNTLMEILESTDCTNSFTDDCLRENTTAGPSNSPQNNFPPTDIDKLLINVTPDSNTVEVDDRADFDDSDADPTYLDGDKIILKMEKSHSQKAL</sequence>
<gene>
    <name evidence="2" type="ORF">LOTGIDRAFT_155850</name>
</gene>
<organism evidence="2 3">
    <name type="scientific">Lottia gigantea</name>
    <name type="common">Giant owl limpet</name>
    <dbReference type="NCBI Taxonomy" id="225164"/>
    <lineage>
        <taxon>Eukaryota</taxon>
        <taxon>Metazoa</taxon>
        <taxon>Spiralia</taxon>
        <taxon>Lophotrochozoa</taxon>
        <taxon>Mollusca</taxon>
        <taxon>Gastropoda</taxon>
        <taxon>Patellogastropoda</taxon>
        <taxon>Lottioidea</taxon>
        <taxon>Lottiidae</taxon>
        <taxon>Lottia</taxon>
    </lineage>
</organism>
<dbReference type="RefSeq" id="XP_009066610.1">
    <property type="nucleotide sequence ID" value="XM_009068362.1"/>
</dbReference>
<dbReference type="AlphaFoldDB" id="V3YXL1"/>
<keyword evidence="3" id="KW-1185">Reference proteome</keyword>
<protein>
    <submittedName>
        <fullName evidence="2">Uncharacterized protein</fullName>
    </submittedName>
</protein>
<accession>V3YXL1</accession>
<dbReference type="GeneID" id="20236853"/>
<evidence type="ECO:0000313" key="3">
    <source>
        <dbReference type="Proteomes" id="UP000030746"/>
    </source>
</evidence>
<dbReference type="Proteomes" id="UP000030746">
    <property type="component" value="Unassembled WGS sequence"/>
</dbReference>
<feature type="compositionally biased region" description="Polar residues" evidence="1">
    <location>
        <begin position="71"/>
        <end position="88"/>
    </location>
</feature>
<dbReference type="HOGENOM" id="CLU_1817993_0_0_1"/>
<name>V3YXL1_LOTGI</name>
<feature type="region of interest" description="Disordered" evidence="1">
    <location>
        <begin position="71"/>
        <end position="94"/>
    </location>
</feature>